<dbReference type="PANTHER" id="PTHR30629:SF2">
    <property type="entry name" value="PROPHAGE INTEGRASE INTS-RELATED"/>
    <property type="match status" value="1"/>
</dbReference>
<comment type="similarity">
    <text evidence="1">Belongs to the 'phage' integrase family.</text>
</comment>
<dbReference type="CDD" id="cd01189">
    <property type="entry name" value="INT_ICEBs1_C_like"/>
    <property type="match status" value="1"/>
</dbReference>
<dbReference type="EMBL" id="ATBP01000726">
    <property type="protein sequence ID" value="ETR69146.1"/>
    <property type="molecule type" value="Genomic_DNA"/>
</dbReference>
<evidence type="ECO:0000259" key="5">
    <source>
        <dbReference type="PROSITE" id="PS51898"/>
    </source>
</evidence>
<keyword evidence="3" id="KW-0238">DNA-binding</keyword>
<feature type="domain" description="Tyr recombinase" evidence="5">
    <location>
        <begin position="196"/>
        <end position="377"/>
    </location>
</feature>
<dbReference type="GO" id="GO:0003677">
    <property type="term" value="F:DNA binding"/>
    <property type="evidence" value="ECO:0007669"/>
    <property type="project" value="UniProtKB-KW"/>
</dbReference>
<dbReference type="Gene3D" id="1.10.150.130">
    <property type="match status" value="1"/>
</dbReference>
<reference evidence="7" key="1">
    <citation type="submission" date="2012-11" db="EMBL/GenBank/DDBJ databases">
        <authorList>
            <person name="Lucero-Rivera Y.E."/>
            <person name="Tovar-Ramirez D."/>
        </authorList>
    </citation>
    <scope>NUCLEOTIDE SEQUENCE [LARGE SCALE GENOMIC DNA]</scope>
    <source>
        <strain evidence="7">Araruama</strain>
    </source>
</reference>
<comment type="caution">
    <text evidence="6">The sequence shown here is derived from an EMBL/GenBank/DDBJ whole genome shotgun (WGS) entry which is preliminary data.</text>
</comment>
<dbReference type="AlphaFoldDB" id="A0A1V1P312"/>
<dbReference type="InterPro" id="IPR011010">
    <property type="entry name" value="DNA_brk_join_enz"/>
</dbReference>
<proteinExistence type="inferred from homology"/>
<dbReference type="Proteomes" id="UP000189670">
    <property type="component" value="Unassembled WGS sequence"/>
</dbReference>
<evidence type="ECO:0000256" key="4">
    <source>
        <dbReference type="ARBA" id="ARBA00023172"/>
    </source>
</evidence>
<sequence length="388" mass="45870">MKAEIKQIKGQWFVIIRKGDNISKKPVPDKDTALKVLSGIEKQLNEKINIDAANDSKKPDKPEKAIIEMTSNEKAEKRLIELTSNLEYDTFGSITKRWIDESYQYLRKTTQERYLHLLVKWILPKFARMYIENITRGEIKTFLIGIYESGQSKSTIGLVRDVVSNIYLQAIDEEIINHNPTTKILKRLNLEPSKKIKNKPLNLEEMKKFLETCKYEFSEMYEFFMVAFYTGMRMGEIIALEWQDIDFEKREISVTKHFRRELVPATKTDENRAVRISNDLCKVLKAYRQRYDYYRLFDDHGKYYSQNKIRDYFKRILKKAGLRKIRFHDIRHTYASLMLSLGEPVHYVQSQLGHKNASMTMDQYAKFIPTNQMQGMNTLEKALTHQKN</sequence>
<protein>
    <submittedName>
        <fullName evidence="6">Integrase family protein</fullName>
    </submittedName>
</protein>
<keyword evidence="4" id="KW-0233">DNA recombination</keyword>
<evidence type="ECO:0000313" key="6">
    <source>
        <dbReference type="EMBL" id="ETR69146.1"/>
    </source>
</evidence>
<dbReference type="PANTHER" id="PTHR30629">
    <property type="entry name" value="PROPHAGE INTEGRASE"/>
    <property type="match status" value="1"/>
</dbReference>
<evidence type="ECO:0000256" key="1">
    <source>
        <dbReference type="ARBA" id="ARBA00008857"/>
    </source>
</evidence>
<dbReference type="Pfam" id="PF00589">
    <property type="entry name" value="Phage_integrase"/>
    <property type="match status" value="1"/>
</dbReference>
<dbReference type="Pfam" id="PF14659">
    <property type="entry name" value="Phage_int_SAM_3"/>
    <property type="match status" value="1"/>
</dbReference>
<dbReference type="Gene3D" id="1.10.443.10">
    <property type="entry name" value="Intergrase catalytic core"/>
    <property type="match status" value="1"/>
</dbReference>
<keyword evidence="2" id="KW-0229">DNA integration</keyword>
<dbReference type="InterPro" id="IPR004107">
    <property type="entry name" value="Integrase_SAM-like_N"/>
</dbReference>
<evidence type="ECO:0000313" key="7">
    <source>
        <dbReference type="Proteomes" id="UP000189670"/>
    </source>
</evidence>
<evidence type="ECO:0000256" key="2">
    <source>
        <dbReference type="ARBA" id="ARBA00022908"/>
    </source>
</evidence>
<gene>
    <name evidence="6" type="ORF">OMM_04126</name>
</gene>
<dbReference type="InterPro" id="IPR010998">
    <property type="entry name" value="Integrase_recombinase_N"/>
</dbReference>
<dbReference type="GO" id="GO:0006310">
    <property type="term" value="P:DNA recombination"/>
    <property type="evidence" value="ECO:0007669"/>
    <property type="project" value="UniProtKB-KW"/>
</dbReference>
<dbReference type="InterPro" id="IPR002104">
    <property type="entry name" value="Integrase_catalytic"/>
</dbReference>
<dbReference type="SUPFAM" id="SSF56349">
    <property type="entry name" value="DNA breaking-rejoining enzymes"/>
    <property type="match status" value="1"/>
</dbReference>
<organism evidence="6 7">
    <name type="scientific">Candidatus Magnetoglobus multicellularis str. Araruama</name>
    <dbReference type="NCBI Taxonomy" id="890399"/>
    <lineage>
        <taxon>Bacteria</taxon>
        <taxon>Pseudomonadati</taxon>
        <taxon>Thermodesulfobacteriota</taxon>
        <taxon>Desulfobacteria</taxon>
        <taxon>Desulfobacterales</taxon>
        <taxon>Desulfobacteraceae</taxon>
        <taxon>Candidatus Magnetoglobus</taxon>
    </lineage>
</organism>
<accession>A0A1V1P312</accession>
<evidence type="ECO:0000256" key="3">
    <source>
        <dbReference type="ARBA" id="ARBA00023125"/>
    </source>
</evidence>
<dbReference type="PROSITE" id="PS51898">
    <property type="entry name" value="TYR_RECOMBINASE"/>
    <property type="match status" value="1"/>
</dbReference>
<dbReference type="InterPro" id="IPR050808">
    <property type="entry name" value="Phage_Integrase"/>
</dbReference>
<dbReference type="InterPro" id="IPR013762">
    <property type="entry name" value="Integrase-like_cat_sf"/>
</dbReference>
<name>A0A1V1P312_9BACT</name>
<dbReference type="GO" id="GO:0015074">
    <property type="term" value="P:DNA integration"/>
    <property type="evidence" value="ECO:0007669"/>
    <property type="project" value="UniProtKB-KW"/>
</dbReference>